<proteinExistence type="predicted"/>
<name>H5SSM0_ACEAU</name>
<protein>
    <submittedName>
        <fullName evidence="1">Triple helix repeat-containing collagen</fullName>
    </submittedName>
</protein>
<evidence type="ECO:0000313" key="1">
    <source>
        <dbReference type="EMBL" id="BAL59156.1"/>
    </source>
</evidence>
<dbReference type="InterPro" id="IPR011045">
    <property type="entry name" value="N2O_reductase_N"/>
</dbReference>
<organism evidence="1">
    <name type="scientific">Acetithermum autotrophicum</name>
    <dbReference type="NCBI Taxonomy" id="1446466"/>
    <lineage>
        <taxon>Bacteria</taxon>
        <taxon>Candidatus Bipolaricaulota</taxon>
        <taxon>Candidatus Acetithermum</taxon>
    </lineage>
</organism>
<dbReference type="Gene3D" id="2.130.10.10">
    <property type="entry name" value="YVTN repeat-like/Quinoprotein amine dehydrogenase"/>
    <property type="match status" value="1"/>
</dbReference>
<gene>
    <name evidence="1" type="ORF">HGMM_OP3C311</name>
</gene>
<dbReference type="InterPro" id="IPR051200">
    <property type="entry name" value="Host-pathogen_enzymatic-act"/>
</dbReference>
<dbReference type="AlphaFoldDB" id="H5SSM0"/>
<dbReference type="PANTHER" id="PTHR47197:SF3">
    <property type="entry name" value="DIHYDRO-HEME D1 DEHYDROGENASE"/>
    <property type="match status" value="1"/>
</dbReference>
<dbReference type="InterPro" id="IPR015943">
    <property type="entry name" value="WD40/YVTN_repeat-like_dom_sf"/>
</dbReference>
<reference evidence="1" key="2">
    <citation type="journal article" date="2012" name="PLoS ONE">
        <title>A Deeply Branching Thermophilic Bacterium with an Ancient Acetyl-CoA Pathway Dominates a Subsurface Ecosystem.</title>
        <authorList>
            <person name="Takami H."/>
            <person name="Noguchi H."/>
            <person name="Takaki Y."/>
            <person name="Uchiyama I."/>
            <person name="Toyoda A."/>
            <person name="Nishi S."/>
            <person name="Chee G.-J."/>
            <person name="Arai W."/>
            <person name="Nunoura T."/>
            <person name="Itoh T."/>
            <person name="Hattori M."/>
            <person name="Takai K."/>
        </authorList>
    </citation>
    <scope>NUCLEOTIDE SEQUENCE</scope>
</reference>
<dbReference type="PANTHER" id="PTHR47197">
    <property type="entry name" value="PROTEIN NIRF"/>
    <property type="match status" value="1"/>
</dbReference>
<dbReference type="SUPFAM" id="SSF50974">
    <property type="entry name" value="Nitrous oxide reductase, N-terminal domain"/>
    <property type="match status" value="1"/>
</dbReference>
<keyword evidence="1" id="KW-0176">Collagen</keyword>
<sequence length="380" mass="39575">MTRKAVLVFVFLFALTGIFSYGQQGLKPSVTLTLSGDAVALVSCAGGSAFVAASKSAEGTALQIINTFSKEIVASTNVAVANPSALAVNRDCATAFIADSTAHKVFVVALPSGAIRAEIAVGTRPIALARATHNADLYVVNADDGSVTVINTQTNALKATVKVGAQPSAIALYSSGAHNRAFVTNRGSNTISIIDINDDPANENRYKVIATVPTGPQPSAIATTVGSWLGDMYAYFVNQGDNTISRVTITPPHVVDSVVPAGGKPVAIFLDSVRFCAYTVNAGDGQSAISVAVAQLIASPNPTVPTGKDLFHTVTPYPVSEKLSSAALFIPLTIQERVPGNPELVSRIQRQLWAANAAKPSELNLYILDGLCPQLRGDEP</sequence>
<dbReference type="InterPro" id="IPR011964">
    <property type="entry name" value="YVTN_b-propeller_repeat"/>
</dbReference>
<dbReference type="EMBL" id="AP011802">
    <property type="protein sequence ID" value="BAL59156.1"/>
    <property type="molecule type" value="Genomic_DNA"/>
</dbReference>
<reference evidence="1" key="1">
    <citation type="journal article" date="2005" name="Environ. Microbiol.">
        <title>Genetic and functional properties of uncultivated thermophilic crenarchaeotes from a subsurface gold mine as revealed by analysis of genome fragments.</title>
        <authorList>
            <person name="Nunoura T."/>
            <person name="Hirayama H."/>
            <person name="Takami H."/>
            <person name="Oida H."/>
            <person name="Nishi S."/>
            <person name="Shimamura S."/>
            <person name="Suzuki Y."/>
            <person name="Inagaki F."/>
            <person name="Takai K."/>
            <person name="Nealson K.H."/>
            <person name="Horikoshi K."/>
        </authorList>
    </citation>
    <scope>NUCLEOTIDE SEQUENCE</scope>
</reference>
<accession>H5SSM0</accession>
<dbReference type="NCBIfam" id="TIGR02276">
    <property type="entry name" value="beta_rpt_yvtn"/>
    <property type="match status" value="1"/>
</dbReference>